<dbReference type="RefSeq" id="WP_169696894.1">
    <property type="nucleotide sequence ID" value="NZ_CP039692.1"/>
</dbReference>
<comment type="subcellular location">
    <subcellularLocation>
        <location evidence="1">Cell envelope</location>
    </subcellularLocation>
</comment>
<sequence length="297" mass="32146">MERGWQVMLRRRQALALLAASAFARPLQAQALPRLAAIDWAMLETSVALGIMPVAATELIQFRKGAVEPRIPQTVIDLGLRGAPNFELLSLIKPDFILISPFYTRYESRLGGIAPLISLPFYVPGQPPFEKALAAVSALGEKLGRSEEATAVLDQAGSDLAQMREKLAPFAARPTYVVNIGDARHFRAFGTDSMFGDVLGRLGLPNAWKDVSRFTFAAPVPLENLAAEPEARIVIVSDVPVEARSSFYGSALWSSLESVRQGRVVMLGNVNPYGGITAGMRFARLLTQALLAQASAL</sequence>
<keyword evidence="9" id="KW-1185">Reference proteome</keyword>
<dbReference type="InterPro" id="IPR002491">
    <property type="entry name" value="ABC_transptr_periplasmic_BD"/>
</dbReference>
<dbReference type="Gene3D" id="3.40.50.1980">
    <property type="entry name" value="Nitrogenase molybdenum iron protein domain"/>
    <property type="match status" value="2"/>
</dbReference>
<dbReference type="SUPFAM" id="SSF53807">
    <property type="entry name" value="Helical backbone' metal receptor"/>
    <property type="match status" value="1"/>
</dbReference>
<dbReference type="PRINTS" id="PR01715">
    <property type="entry name" value="FERRIBNDNGPP"/>
</dbReference>
<keyword evidence="4" id="KW-0410">Iron transport</keyword>
<dbReference type="Proteomes" id="UP000826513">
    <property type="component" value="Chromosome 2"/>
</dbReference>
<keyword evidence="4" id="KW-0408">Iron</keyword>
<reference evidence="8 9" key="1">
    <citation type="submission" date="2021-03" db="EMBL/GenBank/DDBJ databases">
        <title>Rapid diversification of plasmids in a genus of pathogenic and nitrogen fixing bacteria.</title>
        <authorList>
            <person name="Weisberg A.J."/>
            <person name="Miller M."/>
            <person name="Ream W."/>
            <person name="Grunwald N.J."/>
            <person name="Chang J.H."/>
        </authorList>
    </citation>
    <scope>NUCLEOTIDE SEQUENCE [LARGE SCALE GENOMIC DNA]</scope>
    <source>
        <strain evidence="8 9">AF3.44</strain>
    </source>
</reference>
<keyword evidence="4" id="KW-0406">Ion transport</keyword>
<evidence type="ECO:0000256" key="4">
    <source>
        <dbReference type="ARBA" id="ARBA00022496"/>
    </source>
</evidence>
<feature type="chain" id="PRO_5047270926" evidence="6">
    <location>
        <begin position="32"/>
        <end position="297"/>
    </location>
</feature>
<evidence type="ECO:0000256" key="1">
    <source>
        <dbReference type="ARBA" id="ARBA00004196"/>
    </source>
</evidence>
<gene>
    <name evidence="8" type="ORF">J5285_16380</name>
</gene>
<dbReference type="PANTHER" id="PTHR30532:SF1">
    <property type="entry name" value="IRON(3+)-HYDROXAMATE-BINDING PROTEIN FHUD"/>
    <property type="match status" value="1"/>
</dbReference>
<organism evidence="8 9">
    <name type="scientific">Agrobacterium larrymoorei</name>
    <dbReference type="NCBI Taxonomy" id="160699"/>
    <lineage>
        <taxon>Bacteria</taxon>
        <taxon>Pseudomonadati</taxon>
        <taxon>Pseudomonadota</taxon>
        <taxon>Alphaproteobacteria</taxon>
        <taxon>Hyphomicrobiales</taxon>
        <taxon>Rhizobiaceae</taxon>
        <taxon>Rhizobium/Agrobacterium group</taxon>
        <taxon>Agrobacterium</taxon>
    </lineage>
</organism>
<comment type="similarity">
    <text evidence="2">Belongs to the bacterial solute-binding protein 8 family.</text>
</comment>
<name>A0ABX8T6T8_9HYPH</name>
<dbReference type="PANTHER" id="PTHR30532">
    <property type="entry name" value="IRON III DICITRATE-BINDING PERIPLASMIC PROTEIN"/>
    <property type="match status" value="1"/>
</dbReference>
<evidence type="ECO:0000313" key="9">
    <source>
        <dbReference type="Proteomes" id="UP000826513"/>
    </source>
</evidence>
<evidence type="ECO:0000259" key="7">
    <source>
        <dbReference type="PROSITE" id="PS50983"/>
    </source>
</evidence>
<evidence type="ECO:0000256" key="6">
    <source>
        <dbReference type="SAM" id="SignalP"/>
    </source>
</evidence>
<evidence type="ECO:0000256" key="2">
    <source>
        <dbReference type="ARBA" id="ARBA00008814"/>
    </source>
</evidence>
<dbReference type="CDD" id="cd01146">
    <property type="entry name" value="FhuD"/>
    <property type="match status" value="1"/>
</dbReference>
<evidence type="ECO:0000256" key="3">
    <source>
        <dbReference type="ARBA" id="ARBA00022448"/>
    </source>
</evidence>
<keyword evidence="5 6" id="KW-0732">Signal</keyword>
<dbReference type="EMBL" id="CP072168">
    <property type="protein sequence ID" value="QYA08984.1"/>
    <property type="molecule type" value="Genomic_DNA"/>
</dbReference>
<protein>
    <submittedName>
        <fullName evidence="8">Iron-siderophore ABC transporter substrate-binding protein</fullName>
    </submittedName>
</protein>
<evidence type="ECO:0000313" key="8">
    <source>
        <dbReference type="EMBL" id="QYA08984.1"/>
    </source>
</evidence>
<feature type="signal peptide" evidence="6">
    <location>
        <begin position="1"/>
        <end position="31"/>
    </location>
</feature>
<evidence type="ECO:0000256" key="5">
    <source>
        <dbReference type="ARBA" id="ARBA00022729"/>
    </source>
</evidence>
<feature type="domain" description="Fe/B12 periplasmic-binding" evidence="7">
    <location>
        <begin position="34"/>
        <end position="297"/>
    </location>
</feature>
<proteinExistence type="inferred from homology"/>
<dbReference type="InterPro" id="IPR051313">
    <property type="entry name" value="Bact_iron-sidero_bind"/>
</dbReference>
<keyword evidence="3" id="KW-0813">Transport</keyword>
<dbReference type="Pfam" id="PF01497">
    <property type="entry name" value="Peripla_BP_2"/>
    <property type="match status" value="1"/>
</dbReference>
<dbReference type="PROSITE" id="PS50983">
    <property type="entry name" value="FE_B12_PBP"/>
    <property type="match status" value="1"/>
</dbReference>
<accession>A0ABX8T6T8</accession>